<dbReference type="Gene3D" id="3.30.9.30">
    <property type="match status" value="1"/>
</dbReference>
<feature type="domain" description="FAD-binding" evidence="4">
    <location>
        <begin position="277"/>
        <end position="331"/>
    </location>
</feature>
<dbReference type="PANTHER" id="PTHR13789">
    <property type="entry name" value="MONOOXYGENASE"/>
    <property type="match status" value="1"/>
</dbReference>
<dbReference type="Gene3D" id="3.50.50.60">
    <property type="entry name" value="FAD/NAD(P)-binding domain"/>
    <property type="match status" value="1"/>
</dbReference>
<evidence type="ECO:0000259" key="4">
    <source>
        <dbReference type="Pfam" id="PF01494"/>
    </source>
</evidence>
<proteinExistence type="predicted"/>
<evidence type="ECO:0000313" key="5">
    <source>
        <dbReference type="EMBL" id="GAA2212420.1"/>
    </source>
</evidence>
<evidence type="ECO:0000256" key="1">
    <source>
        <dbReference type="ARBA" id="ARBA00023002"/>
    </source>
</evidence>
<organism evidence="5 6">
    <name type="scientific">Nonomuraea monospora</name>
    <dbReference type="NCBI Taxonomy" id="568818"/>
    <lineage>
        <taxon>Bacteria</taxon>
        <taxon>Bacillati</taxon>
        <taxon>Actinomycetota</taxon>
        <taxon>Actinomycetes</taxon>
        <taxon>Streptosporangiales</taxon>
        <taxon>Streptosporangiaceae</taxon>
        <taxon>Nonomuraea</taxon>
    </lineage>
</organism>
<feature type="chain" id="PRO_5045243095" evidence="3">
    <location>
        <begin position="22"/>
        <end position="397"/>
    </location>
</feature>
<evidence type="ECO:0000313" key="6">
    <source>
        <dbReference type="Proteomes" id="UP001499843"/>
    </source>
</evidence>
<dbReference type="PRINTS" id="PR00420">
    <property type="entry name" value="RNGMNOXGNASE"/>
</dbReference>
<dbReference type="InterPro" id="IPR002938">
    <property type="entry name" value="FAD-bd"/>
</dbReference>
<gene>
    <name evidence="5" type="ORF">GCM10009850_078820</name>
</gene>
<sequence length="397" mass="42965">MRVVIAGAGIAGLTAALSLHAAGITDVTVREAVRELHPLGVGINILPHAIRELIELGLGERLASIGVATADLTFLTSRGQRIWSEPRGLDAGYLWPQYSIHRGRLQLMLLEAVRERLGPQAVVLGSPVTGLDHDADLLVGADGIRSGVRQALFPGEGEPLPGGDVLWRGTTYARPFMTGRSMLMVGDSTQKLVIYPIAPPGDDGTQLINWAVQRAARVDGVPRGDWNQPVSVQKVLPHVDGWHCDELDVRALIAGAHQVLEYPLVDRDPLPYWSTPTVTLMGDAAHPMYPTGSNGGTQAVIDARVLAYALANGLGLEFYEEQRRPVTNGVVLANRGDGPEVILRLTHERAPDGFADIEDVMPLAEREEIALRYKKLAGFEPATLNARRSWSVHPPEP</sequence>
<keyword evidence="2" id="KW-0503">Monooxygenase</keyword>
<dbReference type="RefSeq" id="WP_344486889.1">
    <property type="nucleotide sequence ID" value="NZ_BAAAQX010000026.1"/>
</dbReference>
<keyword evidence="3" id="KW-0732">Signal</keyword>
<dbReference type="Pfam" id="PF01494">
    <property type="entry name" value="FAD_binding_3"/>
    <property type="match status" value="1"/>
</dbReference>
<dbReference type="SUPFAM" id="SSF54373">
    <property type="entry name" value="FAD-linked reductases, C-terminal domain"/>
    <property type="match status" value="1"/>
</dbReference>
<dbReference type="InterPro" id="IPR050493">
    <property type="entry name" value="FAD-dep_Monooxygenase_BioMet"/>
</dbReference>
<evidence type="ECO:0000256" key="2">
    <source>
        <dbReference type="ARBA" id="ARBA00023033"/>
    </source>
</evidence>
<keyword evidence="6" id="KW-1185">Reference proteome</keyword>
<dbReference type="EMBL" id="BAAAQX010000026">
    <property type="protein sequence ID" value="GAA2212420.1"/>
    <property type="molecule type" value="Genomic_DNA"/>
</dbReference>
<accession>A0ABP5PNR8</accession>
<keyword evidence="1" id="KW-0560">Oxidoreductase</keyword>
<dbReference type="PANTHER" id="PTHR13789:SF268">
    <property type="entry name" value="5-METHYLPHENAZINE-1-CARBOXYLATE 1-MONOOXYGENASE"/>
    <property type="match status" value="1"/>
</dbReference>
<protein>
    <submittedName>
        <fullName evidence="5">Flavin-dependent oxidoreductase</fullName>
    </submittedName>
</protein>
<name>A0ABP5PNR8_9ACTN</name>
<feature type="signal peptide" evidence="3">
    <location>
        <begin position="1"/>
        <end position="21"/>
    </location>
</feature>
<evidence type="ECO:0000256" key="3">
    <source>
        <dbReference type="SAM" id="SignalP"/>
    </source>
</evidence>
<dbReference type="InterPro" id="IPR036188">
    <property type="entry name" value="FAD/NAD-bd_sf"/>
</dbReference>
<dbReference type="Proteomes" id="UP001499843">
    <property type="component" value="Unassembled WGS sequence"/>
</dbReference>
<reference evidence="6" key="1">
    <citation type="journal article" date="2019" name="Int. J. Syst. Evol. Microbiol.">
        <title>The Global Catalogue of Microorganisms (GCM) 10K type strain sequencing project: providing services to taxonomists for standard genome sequencing and annotation.</title>
        <authorList>
            <consortium name="The Broad Institute Genomics Platform"/>
            <consortium name="The Broad Institute Genome Sequencing Center for Infectious Disease"/>
            <person name="Wu L."/>
            <person name="Ma J."/>
        </authorList>
    </citation>
    <scope>NUCLEOTIDE SEQUENCE [LARGE SCALE GENOMIC DNA]</scope>
    <source>
        <strain evidence="6">JCM 16114</strain>
    </source>
</reference>
<dbReference type="NCBIfam" id="NF005720">
    <property type="entry name" value="PRK07538.1"/>
    <property type="match status" value="1"/>
</dbReference>
<comment type="caution">
    <text evidence="5">The sequence shown here is derived from an EMBL/GenBank/DDBJ whole genome shotgun (WGS) entry which is preliminary data.</text>
</comment>
<dbReference type="SUPFAM" id="SSF51905">
    <property type="entry name" value="FAD/NAD(P)-binding domain"/>
    <property type="match status" value="1"/>
</dbReference>